<feature type="transmembrane region" description="Helical" evidence="8">
    <location>
        <begin position="6"/>
        <end position="26"/>
    </location>
</feature>
<evidence type="ECO:0000256" key="5">
    <source>
        <dbReference type="ARBA" id="ARBA00023002"/>
    </source>
</evidence>
<evidence type="ECO:0000256" key="6">
    <source>
        <dbReference type="ARBA" id="ARBA00023136"/>
    </source>
</evidence>
<proteinExistence type="predicted"/>
<comment type="caution">
    <text evidence="10">The sequence shown here is derived from an EMBL/GenBank/DDBJ whole genome shotgun (WGS) entry which is preliminary data.</text>
</comment>
<reference evidence="10 11" key="1">
    <citation type="journal article" date="2016" name="Nat. Commun.">
        <title>Thousands of microbial genomes shed light on interconnected biogeochemical processes in an aquifer system.</title>
        <authorList>
            <person name="Anantharaman K."/>
            <person name="Brown C.T."/>
            <person name="Hug L.A."/>
            <person name="Sharon I."/>
            <person name="Castelle C.J."/>
            <person name="Probst A.J."/>
            <person name="Thomas B.C."/>
            <person name="Singh A."/>
            <person name="Wilkins M.J."/>
            <person name="Karaoz U."/>
            <person name="Brodie E.L."/>
            <person name="Williams K.H."/>
            <person name="Hubbard S.S."/>
            <person name="Banfield J.F."/>
        </authorList>
    </citation>
    <scope>NUCLEOTIDE SEQUENCE [LARGE SCALE GENOMIC DNA]</scope>
</reference>
<dbReference type="EMBL" id="MEUG01000001">
    <property type="protein sequence ID" value="OGC28330.1"/>
    <property type="molecule type" value="Genomic_DNA"/>
</dbReference>
<evidence type="ECO:0000313" key="11">
    <source>
        <dbReference type="Proteomes" id="UP000178602"/>
    </source>
</evidence>
<feature type="transmembrane region" description="Helical" evidence="8">
    <location>
        <begin position="196"/>
        <end position="218"/>
    </location>
</feature>
<evidence type="ECO:0000313" key="10">
    <source>
        <dbReference type="EMBL" id="OGC28330.1"/>
    </source>
</evidence>
<accession>A0A1F4T6Y8</accession>
<feature type="transmembrane region" description="Helical" evidence="8">
    <location>
        <begin position="419"/>
        <end position="438"/>
    </location>
</feature>
<feature type="transmembrane region" description="Helical" evidence="8">
    <location>
        <begin position="225"/>
        <end position="247"/>
    </location>
</feature>
<keyword evidence="2" id="KW-1003">Cell membrane</keyword>
<keyword evidence="5" id="KW-0560">Oxidoreductase</keyword>
<feature type="transmembrane region" description="Helical" evidence="8">
    <location>
        <begin position="130"/>
        <end position="153"/>
    </location>
</feature>
<keyword evidence="6 8" id="KW-0472">Membrane</keyword>
<dbReference type="InterPro" id="IPR052175">
    <property type="entry name" value="ComplexI-like_HydComp"/>
</dbReference>
<evidence type="ECO:0000256" key="7">
    <source>
        <dbReference type="RuleBase" id="RU000320"/>
    </source>
</evidence>
<keyword evidence="3 7" id="KW-0812">Transmembrane</keyword>
<dbReference type="GO" id="GO:0005886">
    <property type="term" value="C:plasma membrane"/>
    <property type="evidence" value="ECO:0007669"/>
    <property type="project" value="UniProtKB-SubCell"/>
</dbReference>
<evidence type="ECO:0000256" key="4">
    <source>
        <dbReference type="ARBA" id="ARBA00022989"/>
    </source>
</evidence>
<dbReference type="PANTHER" id="PTHR42682">
    <property type="entry name" value="HYDROGENASE-4 COMPONENT F"/>
    <property type="match status" value="1"/>
</dbReference>
<organism evidence="10 11">
    <name type="scientific">candidate division WOR-1 bacterium RIFOXYC12_FULL_54_18</name>
    <dbReference type="NCBI Taxonomy" id="1802584"/>
    <lineage>
        <taxon>Bacteria</taxon>
        <taxon>Bacillati</taxon>
        <taxon>Saganbacteria</taxon>
    </lineage>
</organism>
<evidence type="ECO:0000256" key="1">
    <source>
        <dbReference type="ARBA" id="ARBA00004651"/>
    </source>
</evidence>
<sequence length="531" mass="56443">MQFNFLGGVFFAISVLLTILVCVYSLADGGGGRRRVEYYAYILMTLGLAAGFFFATDFILLIFYWGGLGVLLYLLIGIDAERGGEAARKTLLLVGGSDALMLCGIGLLAALTATPTIGAVKVGLTSWPAIASFFLLLIGILAKVGALPVHFWVPAAADDTPPAILAFLPASLDKLIGIYLLARLCLDVYVIVPNSIVSIILMTIGAATLMFGVLAALVQHKLKKLLSYHAISQVGYMILGVGSGIPVAVAGGIFHLINNALYKSLLFLAAGIVERRTGTDDLKKLGGLAKALPWTFSFSLIGALSISGIPPLNGFASKWLIYLGLLDLGGWGLLWLGTAMFGSALTLASFIKVIHAVFLAPGNYDRSEVAEAPWGMLLPLGVAAFICVLFGVFASFPLKLMILPAIPTISLTGLWSSETATVLIAAGLVLGLFFYWLGGVGKAVTKEPYIGGEKLSEAETRISGVEFYNTIKETEPLKEGYLIGKIFNLYELTARPATWLSGLVCCFHNGSVKNYLAWMLAGIALVAIILK</sequence>
<evidence type="ECO:0000256" key="3">
    <source>
        <dbReference type="ARBA" id="ARBA00022692"/>
    </source>
</evidence>
<comment type="subcellular location">
    <subcellularLocation>
        <location evidence="1">Cell membrane</location>
        <topology evidence="1">Multi-pass membrane protein</topology>
    </subcellularLocation>
    <subcellularLocation>
        <location evidence="7">Membrane</location>
        <topology evidence="7">Multi-pass membrane protein</topology>
    </subcellularLocation>
</comment>
<evidence type="ECO:0000256" key="8">
    <source>
        <dbReference type="SAM" id="Phobius"/>
    </source>
</evidence>
<feature type="transmembrane region" description="Helical" evidence="8">
    <location>
        <begin position="376"/>
        <end position="398"/>
    </location>
</feature>
<dbReference type="PANTHER" id="PTHR42682:SF4">
    <property type="entry name" value="NADH-UBIQUINONE_PLASTOQUINONE"/>
    <property type="match status" value="1"/>
</dbReference>
<feature type="transmembrane region" description="Helical" evidence="8">
    <location>
        <begin position="61"/>
        <end position="78"/>
    </location>
</feature>
<feature type="transmembrane region" description="Helical" evidence="8">
    <location>
        <begin position="285"/>
        <end position="307"/>
    </location>
</feature>
<dbReference type="AlphaFoldDB" id="A0A1F4T6Y8"/>
<feature type="transmembrane region" description="Helical" evidence="8">
    <location>
        <begin position="515"/>
        <end position="530"/>
    </location>
</feature>
<feature type="transmembrane region" description="Helical" evidence="8">
    <location>
        <begin position="90"/>
        <end position="110"/>
    </location>
</feature>
<feature type="transmembrane region" description="Helical" evidence="8">
    <location>
        <begin position="38"/>
        <end position="55"/>
    </location>
</feature>
<name>A0A1F4T6Y8_UNCSA</name>
<dbReference type="Proteomes" id="UP000178602">
    <property type="component" value="Unassembled WGS sequence"/>
</dbReference>
<feature type="domain" description="NADH:quinone oxidoreductase/Mrp antiporter transmembrane" evidence="9">
    <location>
        <begin position="55"/>
        <end position="337"/>
    </location>
</feature>
<protein>
    <recommendedName>
        <fullName evidence="9">NADH:quinone oxidoreductase/Mrp antiporter transmembrane domain-containing protein</fullName>
    </recommendedName>
</protein>
<feature type="transmembrane region" description="Helical" evidence="8">
    <location>
        <begin position="165"/>
        <end position="184"/>
    </location>
</feature>
<gene>
    <name evidence="10" type="ORF">A3K49_05050</name>
</gene>
<keyword evidence="4 8" id="KW-1133">Transmembrane helix</keyword>
<evidence type="ECO:0000259" key="9">
    <source>
        <dbReference type="Pfam" id="PF00361"/>
    </source>
</evidence>
<dbReference type="GO" id="GO:0016491">
    <property type="term" value="F:oxidoreductase activity"/>
    <property type="evidence" value="ECO:0007669"/>
    <property type="project" value="UniProtKB-KW"/>
</dbReference>
<feature type="transmembrane region" description="Helical" evidence="8">
    <location>
        <begin position="253"/>
        <end position="273"/>
    </location>
</feature>
<dbReference type="InterPro" id="IPR001750">
    <property type="entry name" value="ND/Mrp_TM"/>
</dbReference>
<dbReference type="Pfam" id="PF00361">
    <property type="entry name" value="Proton_antipo_M"/>
    <property type="match status" value="1"/>
</dbReference>
<evidence type="ECO:0000256" key="2">
    <source>
        <dbReference type="ARBA" id="ARBA00022475"/>
    </source>
</evidence>